<evidence type="ECO:0000313" key="4">
    <source>
        <dbReference type="Proteomes" id="UP000199158"/>
    </source>
</evidence>
<feature type="region of interest" description="Disordered" evidence="1">
    <location>
        <begin position="67"/>
        <end position="92"/>
    </location>
</feature>
<protein>
    <submittedName>
        <fullName evidence="3">Uncharacterized protein</fullName>
    </submittedName>
</protein>
<name>A0A1H8B534_9FIRM</name>
<evidence type="ECO:0000256" key="1">
    <source>
        <dbReference type="SAM" id="MobiDB-lite"/>
    </source>
</evidence>
<evidence type="ECO:0000256" key="2">
    <source>
        <dbReference type="SAM" id="Phobius"/>
    </source>
</evidence>
<dbReference type="RefSeq" id="WP_092753587.1">
    <property type="nucleotide sequence ID" value="NZ_FOCG01000001.1"/>
</dbReference>
<gene>
    <name evidence="3" type="ORF">SAMN05216180_1725</name>
</gene>
<dbReference type="EMBL" id="FOCG01000001">
    <property type="protein sequence ID" value="SEM78090.1"/>
    <property type="molecule type" value="Genomic_DNA"/>
</dbReference>
<evidence type="ECO:0000313" key="3">
    <source>
        <dbReference type="EMBL" id="SEM78090.1"/>
    </source>
</evidence>
<reference evidence="3 4" key="1">
    <citation type="submission" date="2016-10" db="EMBL/GenBank/DDBJ databases">
        <authorList>
            <person name="de Groot N.N."/>
        </authorList>
    </citation>
    <scope>NUCLEOTIDE SEQUENCE [LARGE SCALE GENOMIC DNA]</scope>
    <source>
        <strain evidence="3 4">CGMCC 1.5070</strain>
    </source>
</reference>
<organism evidence="3 4">
    <name type="scientific">Hydrogenoanaerobacterium saccharovorans</name>
    <dbReference type="NCBI Taxonomy" id="474960"/>
    <lineage>
        <taxon>Bacteria</taxon>
        <taxon>Bacillati</taxon>
        <taxon>Bacillota</taxon>
        <taxon>Clostridia</taxon>
        <taxon>Eubacteriales</taxon>
        <taxon>Oscillospiraceae</taxon>
        <taxon>Hydrogenoanaerobacterium</taxon>
    </lineage>
</organism>
<keyword evidence="2" id="KW-1133">Transmembrane helix</keyword>
<feature type="transmembrane region" description="Helical" evidence="2">
    <location>
        <begin position="15"/>
        <end position="35"/>
    </location>
</feature>
<dbReference type="STRING" id="474960.SAMN05216180_1725"/>
<dbReference type="AlphaFoldDB" id="A0A1H8B534"/>
<keyword evidence="2" id="KW-0472">Membrane</keyword>
<keyword evidence="4" id="KW-1185">Reference proteome</keyword>
<feature type="transmembrane region" description="Helical" evidence="2">
    <location>
        <begin position="103"/>
        <end position="124"/>
    </location>
</feature>
<keyword evidence="2" id="KW-0812">Transmembrane</keyword>
<dbReference type="Proteomes" id="UP000199158">
    <property type="component" value="Unassembled WGS sequence"/>
</dbReference>
<proteinExistence type="predicted"/>
<feature type="transmembrane region" description="Helical" evidence="2">
    <location>
        <begin position="41"/>
        <end position="58"/>
    </location>
</feature>
<accession>A0A1H8B534</accession>
<sequence>MDKELEKQDKKIKRLYTLIWFLACPLTYVAVNLVGFLQINIVYWTLLVVPVLLAVYNVRQVPPATVNKATELTDGDPDTPPSELPEAEEEETVAVTRTQRIKLLVLAIKPPVIIATPILVTLIVDLCVK</sequence>